<name>A0A8H6QNN7_9EURO</name>
<feature type="region of interest" description="Disordered" evidence="1">
    <location>
        <begin position="1"/>
        <end position="46"/>
    </location>
</feature>
<dbReference type="PANTHER" id="PTHR40618">
    <property type="entry name" value="B-ZIP TRANSCRIPTION FACTOR (EUROFUNG)-RELATED"/>
    <property type="match status" value="1"/>
</dbReference>
<sequence length="234" mass="26253">MSQLSALNYDLDPIKTPEPSPPTNNPKLLKRGRPRIERAGETAGERRKEQIRLAQRAYRFRKDLRISELDQKVAELEQTVLAIRDLYLSVHTSVVDSGIAVSHPFLVQAMQTNLQLLLSLTQSVSSRGAEDQPSSTYHSTEGSWDEHFLGRKPPLPSPPLSSQHARSGSEPLRLPFDSTCTSPEEAPDFSPDQFALDPLLLCDDYFWEQTNMGMNNDEISLGHLTSHEFPSTQT</sequence>
<organism evidence="2 3">
    <name type="scientific">Aspergillus felis</name>
    <dbReference type="NCBI Taxonomy" id="1287682"/>
    <lineage>
        <taxon>Eukaryota</taxon>
        <taxon>Fungi</taxon>
        <taxon>Dikarya</taxon>
        <taxon>Ascomycota</taxon>
        <taxon>Pezizomycotina</taxon>
        <taxon>Eurotiomycetes</taxon>
        <taxon>Eurotiomycetidae</taxon>
        <taxon>Eurotiales</taxon>
        <taxon>Aspergillaceae</taxon>
        <taxon>Aspergillus</taxon>
        <taxon>Aspergillus subgen. Fumigati</taxon>
    </lineage>
</organism>
<comment type="caution">
    <text evidence="2">The sequence shown here is derived from an EMBL/GenBank/DDBJ whole genome shotgun (WGS) entry which is preliminary data.</text>
</comment>
<feature type="compositionally biased region" description="Polar residues" evidence="1">
    <location>
        <begin position="132"/>
        <end position="142"/>
    </location>
</feature>
<evidence type="ECO:0000256" key="1">
    <source>
        <dbReference type="SAM" id="MobiDB-lite"/>
    </source>
</evidence>
<feature type="region of interest" description="Disordered" evidence="1">
    <location>
        <begin position="127"/>
        <end position="189"/>
    </location>
</feature>
<reference evidence="2" key="1">
    <citation type="submission" date="2020-06" db="EMBL/GenBank/DDBJ databases">
        <title>Draft genome sequences of strains closely related to Aspergillus parafelis and Aspergillus hiratsukae.</title>
        <authorList>
            <person name="Dos Santos R.A.C."/>
            <person name="Rivero-Menendez O."/>
            <person name="Steenwyk J.L."/>
            <person name="Mead M.E."/>
            <person name="Goldman G.H."/>
            <person name="Alastruey-Izquierdo A."/>
            <person name="Rokas A."/>
        </authorList>
    </citation>
    <scope>NUCLEOTIDE SEQUENCE</scope>
    <source>
        <strain evidence="2">CNM-CM7691</strain>
    </source>
</reference>
<protein>
    <recommendedName>
        <fullName evidence="4">BZIP domain-containing protein</fullName>
    </recommendedName>
</protein>
<dbReference type="CDD" id="cd14688">
    <property type="entry name" value="bZIP_YAP"/>
    <property type="match status" value="1"/>
</dbReference>
<evidence type="ECO:0008006" key="4">
    <source>
        <dbReference type="Google" id="ProtNLM"/>
    </source>
</evidence>
<dbReference type="InterPro" id="IPR046347">
    <property type="entry name" value="bZIP_sf"/>
</dbReference>
<feature type="compositionally biased region" description="Basic and acidic residues" evidence="1">
    <location>
        <begin position="34"/>
        <end position="46"/>
    </location>
</feature>
<dbReference type="PANTHER" id="PTHR40618:SF1">
    <property type="entry name" value="B-ZIP TRANSCRIPTION FACTOR (EUROFUNG)"/>
    <property type="match status" value="1"/>
</dbReference>
<dbReference type="AlphaFoldDB" id="A0A8H6QNN7"/>
<proteinExistence type="predicted"/>
<keyword evidence="3" id="KW-1185">Reference proteome</keyword>
<evidence type="ECO:0000313" key="2">
    <source>
        <dbReference type="EMBL" id="KAF7176531.1"/>
    </source>
</evidence>
<dbReference type="SUPFAM" id="SSF57959">
    <property type="entry name" value="Leucine zipper domain"/>
    <property type="match status" value="1"/>
</dbReference>
<evidence type="ECO:0000313" key="3">
    <source>
        <dbReference type="Proteomes" id="UP000641853"/>
    </source>
</evidence>
<accession>A0A8H6QNN7</accession>
<dbReference type="GO" id="GO:0003700">
    <property type="term" value="F:DNA-binding transcription factor activity"/>
    <property type="evidence" value="ECO:0007669"/>
    <property type="project" value="InterPro"/>
</dbReference>
<dbReference type="Proteomes" id="UP000641853">
    <property type="component" value="Unassembled WGS sequence"/>
</dbReference>
<dbReference type="EMBL" id="JACBAG010001911">
    <property type="protein sequence ID" value="KAF7176531.1"/>
    <property type="molecule type" value="Genomic_DNA"/>
</dbReference>
<dbReference type="Gene3D" id="1.20.5.170">
    <property type="match status" value="1"/>
</dbReference>
<gene>
    <name evidence="2" type="ORF">CNMCM7691_002849</name>
</gene>